<keyword evidence="1" id="KW-0808">Transferase</keyword>
<dbReference type="PANTHER" id="PTHR18964:SF174">
    <property type="entry name" value="D-ALLOSE KINASE-RELATED"/>
    <property type="match status" value="1"/>
</dbReference>
<protein>
    <submittedName>
        <fullName evidence="1">Putative N-acetylglucosamine kinase</fullName>
    </submittedName>
</protein>
<dbReference type="Gene3D" id="3.30.420.40">
    <property type="match status" value="2"/>
</dbReference>
<accession>A0A1Y2K4A1</accession>
<dbReference type="STRING" id="1434232.MAIT1_02633"/>
<dbReference type="Proteomes" id="UP000194003">
    <property type="component" value="Unassembled WGS sequence"/>
</dbReference>
<proteinExistence type="predicted"/>
<dbReference type="OrthoDB" id="9810372at2"/>
<dbReference type="GO" id="GO:0004396">
    <property type="term" value="F:hexokinase activity"/>
    <property type="evidence" value="ECO:0007669"/>
    <property type="project" value="TreeGrafter"/>
</dbReference>
<dbReference type="EMBL" id="LVJN01000020">
    <property type="protein sequence ID" value="OSM02487.1"/>
    <property type="molecule type" value="Genomic_DNA"/>
</dbReference>
<dbReference type="InterPro" id="IPR043129">
    <property type="entry name" value="ATPase_NBD"/>
</dbReference>
<keyword evidence="1" id="KW-0418">Kinase</keyword>
<dbReference type="AlphaFoldDB" id="A0A1Y2K4A1"/>
<name>A0A1Y2K4A1_9PROT</name>
<dbReference type="SUPFAM" id="SSF53067">
    <property type="entry name" value="Actin-like ATPase domain"/>
    <property type="match status" value="1"/>
</dbReference>
<gene>
    <name evidence="1" type="ORF">MAIT1_02633</name>
</gene>
<dbReference type="InterPro" id="IPR049874">
    <property type="entry name" value="ROK_cs"/>
</dbReference>
<sequence>MRIGVDLGGTKIEAVVMNEQGEILARERIATPKGDYAGTLAALAEVVSRAETAAGIAQRKLPVGVGAPGAVHPDGQQLNVSNSVALVDRPLLPDLKRILGRDVRMANDADCFALSEAMDGAAAGAPIVFGVIVGTGCGSGVVVNGQLLRGANGIAGEWGHNHLPRMTDDERPGPECYCGKHGCVESYLSGTGLCDDYERASGTRLHGGEIAKLAEAGDVTADAVLTRYENRMARALGAVINIIDPHVIVLGGGVSNIQRLYNNVPAQWDAYVHSRHPVRTQLRQAKYGDSSGVRGAAWLWPNPDALD</sequence>
<evidence type="ECO:0000313" key="2">
    <source>
        <dbReference type="Proteomes" id="UP000194003"/>
    </source>
</evidence>
<dbReference type="InterPro" id="IPR000600">
    <property type="entry name" value="ROK"/>
</dbReference>
<dbReference type="Pfam" id="PF00480">
    <property type="entry name" value="ROK"/>
    <property type="match status" value="1"/>
</dbReference>
<comment type="caution">
    <text evidence="1">The sequence shown here is derived from an EMBL/GenBank/DDBJ whole genome shotgun (WGS) entry which is preliminary data.</text>
</comment>
<dbReference type="PANTHER" id="PTHR18964">
    <property type="entry name" value="ROK (REPRESSOR, ORF, KINASE) FAMILY"/>
    <property type="match status" value="1"/>
</dbReference>
<dbReference type="CDD" id="cd24066">
    <property type="entry name" value="ASKHA_NBD_ROK_EcFRK-like"/>
    <property type="match status" value="1"/>
</dbReference>
<dbReference type="RefSeq" id="WP_085445342.1">
    <property type="nucleotide sequence ID" value="NZ_LVJN01000020.1"/>
</dbReference>
<reference evidence="1 2" key="1">
    <citation type="journal article" date="2016" name="BMC Genomics">
        <title>Combined genomic and structural analyses of a cultured magnetotactic bacterium reveals its niche adaptation to a dynamic environment.</title>
        <authorList>
            <person name="Araujo A.C."/>
            <person name="Morillo V."/>
            <person name="Cypriano J."/>
            <person name="Teixeira L.C."/>
            <person name="Leao P."/>
            <person name="Lyra S."/>
            <person name="Almeida L.G."/>
            <person name="Bazylinski D.A."/>
            <person name="Vasconcellos A.T."/>
            <person name="Abreu F."/>
            <person name="Lins U."/>
        </authorList>
    </citation>
    <scope>NUCLEOTIDE SEQUENCE [LARGE SCALE GENOMIC DNA]</scope>
    <source>
        <strain evidence="1 2">IT-1</strain>
    </source>
</reference>
<organism evidence="1 2">
    <name type="scientific">Magnetofaba australis IT-1</name>
    <dbReference type="NCBI Taxonomy" id="1434232"/>
    <lineage>
        <taxon>Bacteria</taxon>
        <taxon>Pseudomonadati</taxon>
        <taxon>Pseudomonadota</taxon>
        <taxon>Magnetococcia</taxon>
        <taxon>Magnetococcales</taxon>
        <taxon>Magnetococcaceae</taxon>
        <taxon>Magnetofaba</taxon>
    </lineage>
</organism>
<dbReference type="PROSITE" id="PS01125">
    <property type="entry name" value="ROK"/>
    <property type="match status" value="1"/>
</dbReference>
<evidence type="ECO:0000313" key="1">
    <source>
        <dbReference type="EMBL" id="OSM02487.1"/>
    </source>
</evidence>
<keyword evidence="2" id="KW-1185">Reference proteome</keyword>